<dbReference type="InterPro" id="IPR003140">
    <property type="entry name" value="PLipase/COase/thioEstase"/>
</dbReference>
<evidence type="ECO:0000259" key="3">
    <source>
        <dbReference type="Pfam" id="PF02230"/>
    </source>
</evidence>
<comment type="caution">
    <text evidence="4">The sequence shown here is derived from an EMBL/GenBank/DDBJ whole genome shotgun (WGS) entry which is preliminary data.</text>
</comment>
<organism evidence="4 5">
    <name type="scientific">Mariprofundus erugo</name>
    <dbReference type="NCBI Taxonomy" id="2528639"/>
    <lineage>
        <taxon>Bacteria</taxon>
        <taxon>Pseudomonadati</taxon>
        <taxon>Pseudomonadota</taxon>
        <taxon>Candidatius Mariprofundia</taxon>
        <taxon>Mariprofundales</taxon>
        <taxon>Mariprofundaceae</taxon>
        <taxon>Mariprofundus</taxon>
    </lineage>
</organism>
<proteinExistence type="inferred from homology"/>
<feature type="domain" description="Phospholipase/carboxylesterase/thioesterase" evidence="3">
    <location>
        <begin position="15"/>
        <end position="218"/>
    </location>
</feature>
<evidence type="ECO:0000313" key="4">
    <source>
        <dbReference type="EMBL" id="TLS68185.1"/>
    </source>
</evidence>
<dbReference type="PANTHER" id="PTHR10655">
    <property type="entry name" value="LYSOPHOSPHOLIPASE-RELATED"/>
    <property type="match status" value="1"/>
</dbReference>
<keyword evidence="5" id="KW-1185">Reference proteome</keyword>
<dbReference type="RefSeq" id="WP_138238521.1">
    <property type="nucleotide sequence ID" value="NZ_VBRY01000003.1"/>
</dbReference>
<dbReference type="InterPro" id="IPR050565">
    <property type="entry name" value="LYPA1-2/EST-like"/>
</dbReference>
<dbReference type="OrthoDB" id="9801763at2"/>
<keyword evidence="2" id="KW-0378">Hydrolase</keyword>
<evidence type="ECO:0000256" key="2">
    <source>
        <dbReference type="ARBA" id="ARBA00022801"/>
    </source>
</evidence>
<dbReference type="PANTHER" id="PTHR10655:SF17">
    <property type="entry name" value="LYSOPHOSPHOLIPASE-LIKE PROTEIN 1"/>
    <property type="match status" value="1"/>
</dbReference>
<dbReference type="EMBL" id="VBRY01000003">
    <property type="protein sequence ID" value="TLS68185.1"/>
    <property type="molecule type" value="Genomic_DNA"/>
</dbReference>
<dbReference type="SUPFAM" id="SSF53474">
    <property type="entry name" value="alpha/beta-Hydrolases"/>
    <property type="match status" value="1"/>
</dbReference>
<dbReference type="GO" id="GO:0016787">
    <property type="term" value="F:hydrolase activity"/>
    <property type="evidence" value="ECO:0007669"/>
    <property type="project" value="UniProtKB-KW"/>
</dbReference>
<accession>A0A5R9GSZ0</accession>
<reference evidence="4 5" key="1">
    <citation type="journal article" date="2019" name="Appl. Environ. Microbiol.">
        <title>Environmental Evidence and Genomic Insight of Iron-oxidizing Bacteria Preference Towards More Corrosion Resistant Stainless Steel at Higher Salinities.</title>
        <authorList>
            <person name="Garrison C.E."/>
            <person name="Price K.A."/>
            <person name="Field E.K."/>
        </authorList>
    </citation>
    <scope>NUCLEOTIDE SEQUENCE [LARGE SCALE GENOMIC DNA]</scope>
    <source>
        <strain evidence="4 5">P3</strain>
    </source>
</reference>
<dbReference type="InterPro" id="IPR029058">
    <property type="entry name" value="AB_hydrolase_fold"/>
</dbReference>
<evidence type="ECO:0000313" key="5">
    <source>
        <dbReference type="Proteomes" id="UP000306585"/>
    </source>
</evidence>
<dbReference type="Proteomes" id="UP000306585">
    <property type="component" value="Unassembled WGS sequence"/>
</dbReference>
<evidence type="ECO:0000256" key="1">
    <source>
        <dbReference type="ARBA" id="ARBA00006499"/>
    </source>
</evidence>
<name>A0A5R9GSZ0_9PROT</name>
<dbReference type="Gene3D" id="3.40.50.1820">
    <property type="entry name" value="alpha/beta hydrolase"/>
    <property type="match status" value="1"/>
</dbReference>
<comment type="similarity">
    <text evidence="1">Belongs to the AB hydrolase superfamily. AB hydrolase 2 family.</text>
</comment>
<gene>
    <name evidence="4" type="ORF">FEF65_04095</name>
</gene>
<dbReference type="AlphaFoldDB" id="A0A5R9GSZ0"/>
<dbReference type="Pfam" id="PF02230">
    <property type="entry name" value="Abhydrolase_2"/>
    <property type="match status" value="1"/>
</dbReference>
<protein>
    <submittedName>
        <fullName evidence="4">Carboxylesterase</fullName>
    </submittedName>
</protein>
<sequence>MSRKVLPHICIETAPSPTATVIWLHGLGADGHDFEPIVPQLGLPQTTAIRFIFPHAPAMPVSINGGYIMPAWYDIRKNDLGIAHDEAGITASADSIAMLIEQENMRGIPNSRIILAGFSQGAAMALHAGLRQTAPLAGIIALSGYLLLPEKSHQFTAESRTTPLFIGHGVDDPVVPFALGDTTARKIRAAGYRLDWHSYPMEHSVCMEEIRHIGQWITARLSPLKQ</sequence>